<dbReference type="SUPFAM" id="SSF47384">
    <property type="entry name" value="Homodimeric domain of signal transducing histidine kinase"/>
    <property type="match status" value="1"/>
</dbReference>
<dbReference type="Gene3D" id="3.30.565.10">
    <property type="entry name" value="Histidine kinase-like ATPase, C-terminal domain"/>
    <property type="match status" value="1"/>
</dbReference>
<dbReference type="SMART" id="SM00388">
    <property type="entry name" value="HisKA"/>
    <property type="match status" value="1"/>
</dbReference>
<feature type="domain" description="Histidine kinase" evidence="9">
    <location>
        <begin position="169"/>
        <end position="377"/>
    </location>
</feature>
<dbReference type="Gene3D" id="1.10.490.70">
    <property type="entry name" value="Histidine kinase N-terminal domain"/>
    <property type="match status" value="1"/>
</dbReference>
<reference evidence="10 11" key="1">
    <citation type="submission" date="2022-01" db="EMBL/GenBank/DDBJ databases">
        <title>Alkalihalobacillus sp. EGI L200015, a novel bacterium isolated from a salt lake sediment.</title>
        <authorList>
            <person name="Gao L."/>
            <person name="Fang B.-Z."/>
            <person name="Li W.-J."/>
        </authorList>
    </citation>
    <scope>NUCLEOTIDE SEQUENCE [LARGE SCALE GENOMIC DNA]</scope>
    <source>
        <strain evidence="10 11">KCTC 12718</strain>
    </source>
</reference>
<evidence type="ECO:0000313" key="11">
    <source>
        <dbReference type="Proteomes" id="UP001649381"/>
    </source>
</evidence>
<dbReference type="PROSITE" id="PS50109">
    <property type="entry name" value="HIS_KIN"/>
    <property type="match status" value="1"/>
</dbReference>
<evidence type="ECO:0000256" key="2">
    <source>
        <dbReference type="ARBA" id="ARBA00012438"/>
    </source>
</evidence>
<name>A0ABS9GVF3_9BACL</name>
<dbReference type="InterPro" id="IPR036890">
    <property type="entry name" value="HATPase_C_sf"/>
</dbReference>
<dbReference type="PRINTS" id="PR00344">
    <property type="entry name" value="BCTRLSENSOR"/>
</dbReference>
<keyword evidence="8" id="KW-0902">Two-component regulatory system</keyword>
<organism evidence="10 11">
    <name type="scientific">Pseudalkalibacillus berkeleyi</name>
    <dbReference type="NCBI Taxonomy" id="1069813"/>
    <lineage>
        <taxon>Bacteria</taxon>
        <taxon>Bacillati</taxon>
        <taxon>Bacillota</taxon>
        <taxon>Bacilli</taxon>
        <taxon>Bacillales</taxon>
        <taxon>Fictibacillaceae</taxon>
        <taxon>Pseudalkalibacillus</taxon>
    </lineage>
</organism>
<dbReference type="Gene3D" id="1.10.287.130">
    <property type="match status" value="1"/>
</dbReference>
<dbReference type="InterPro" id="IPR018984">
    <property type="entry name" value="Histidine_kinase_N"/>
</dbReference>
<dbReference type="InterPro" id="IPR005467">
    <property type="entry name" value="His_kinase_dom"/>
</dbReference>
<keyword evidence="6" id="KW-0418">Kinase</keyword>
<dbReference type="PANTHER" id="PTHR43065:SF10">
    <property type="entry name" value="PEROXIDE STRESS-ACTIVATED HISTIDINE KINASE MAK3"/>
    <property type="match status" value="1"/>
</dbReference>
<dbReference type="InterPro" id="IPR003594">
    <property type="entry name" value="HATPase_dom"/>
</dbReference>
<comment type="caution">
    <text evidence="10">The sequence shown here is derived from an EMBL/GenBank/DDBJ whole genome shotgun (WGS) entry which is preliminary data.</text>
</comment>
<accession>A0ABS9GVF3</accession>
<dbReference type="SUPFAM" id="SSF55874">
    <property type="entry name" value="ATPase domain of HSP90 chaperone/DNA topoisomerase II/histidine kinase"/>
    <property type="match status" value="1"/>
</dbReference>
<comment type="catalytic activity">
    <reaction evidence="1">
        <text>ATP + protein L-histidine = ADP + protein N-phospho-L-histidine.</text>
        <dbReference type="EC" id="2.7.13.3"/>
    </reaction>
</comment>
<keyword evidence="3" id="KW-0597">Phosphoprotein</keyword>
<dbReference type="Pfam" id="PF02518">
    <property type="entry name" value="HATPase_c"/>
    <property type="match status" value="1"/>
</dbReference>
<dbReference type="RefSeq" id="WP_236331858.1">
    <property type="nucleotide sequence ID" value="NZ_JAKIJS010000001.1"/>
</dbReference>
<dbReference type="InterPro" id="IPR003661">
    <property type="entry name" value="HisK_dim/P_dom"/>
</dbReference>
<dbReference type="EMBL" id="JAKIJS010000001">
    <property type="protein sequence ID" value="MCF6136798.1"/>
    <property type="molecule type" value="Genomic_DNA"/>
</dbReference>
<dbReference type="Pfam" id="PF00512">
    <property type="entry name" value="HisKA"/>
    <property type="match status" value="1"/>
</dbReference>
<dbReference type="EC" id="2.7.13.3" evidence="2"/>
<dbReference type="Pfam" id="PF09385">
    <property type="entry name" value="HisK_N"/>
    <property type="match status" value="1"/>
</dbReference>
<evidence type="ECO:0000256" key="1">
    <source>
        <dbReference type="ARBA" id="ARBA00000085"/>
    </source>
</evidence>
<dbReference type="CDD" id="cd00082">
    <property type="entry name" value="HisKA"/>
    <property type="match status" value="1"/>
</dbReference>
<evidence type="ECO:0000313" key="10">
    <source>
        <dbReference type="EMBL" id="MCF6136798.1"/>
    </source>
</evidence>
<protein>
    <recommendedName>
        <fullName evidence="2">histidine kinase</fullName>
        <ecNumber evidence="2">2.7.13.3</ecNumber>
    </recommendedName>
</protein>
<keyword evidence="7 10" id="KW-0067">ATP-binding</keyword>
<dbReference type="InterPro" id="IPR036097">
    <property type="entry name" value="HisK_dim/P_sf"/>
</dbReference>
<evidence type="ECO:0000256" key="8">
    <source>
        <dbReference type="ARBA" id="ARBA00023012"/>
    </source>
</evidence>
<gene>
    <name evidence="10" type="ORF">L2716_03585</name>
</gene>
<dbReference type="InterPro" id="IPR004358">
    <property type="entry name" value="Sig_transdc_His_kin-like_C"/>
</dbReference>
<evidence type="ECO:0000259" key="9">
    <source>
        <dbReference type="PROSITE" id="PS50109"/>
    </source>
</evidence>
<keyword evidence="11" id="KW-1185">Reference proteome</keyword>
<dbReference type="PANTHER" id="PTHR43065">
    <property type="entry name" value="SENSOR HISTIDINE KINASE"/>
    <property type="match status" value="1"/>
</dbReference>
<evidence type="ECO:0000256" key="5">
    <source>
        <dbReference type="ARBA" id="ARBA00022741"/>
    </source>
</evidence>
<evidence type="ECO:0000256" key="3">
    <source>
        <dbReference type="ARBA" id="ARBA00022553"/>
    </source>
</evidence>
<evidence type="ECO:0000256" key="6">
    <source>
        <dbReference type="ARBA" id="ARBA00022777"/>
    </source>
</evidence>
<evidence type="ECO:0000256" key="4">
    <source>
        <dbReference type="ARBA" id="ARBA00022679"/>
    </source>
</evidence>
<proteinExistence type="predicted"/>
<sequence length="392" mass="45092">MKMKMELTHEEVQHLVELFHTYHDTILSEWLKVANISEDDPFLSEVTANGGHTIRLLVAYIKDPETLLIEQLTRKIAIERVEAKVGIGEFISNINLGRSIIYRVFNRVNIPDSYQMKYLMVINDFFDLYMYHAITEYTRVKDSIIQNKNQFIQEMHSDRLSILGQVAASFAHEFRNPLTSIKGFIQMIEKDATTETETYFRIIKQELDSLEDKITQFLYLSKMKGLDDQSEVFALESVVQGMMEFLYPRFLDENINVHHHLADHSYMFGVEGQIKQVLLNILNNAVEELSEIKGERTVKVNLCELDGNIQLTITNNGSMIPEHLLEDIFEPFISTKQLGTGLGLSVCKQIVEKHKGSIQVISTEEKTSFVMTFPKADLEGELHDSDDSLQCQ</sequence>
<dbReference type="GO" id="GO:0005524">
    <property type="term" value="F:ATP binding"/>
    <property type="evidence" value="ECO:0007669"/>
    <property type="project" value="UniProtKB-KW"/>
</dbReference>
<dbReference type="Proteomes" id="UP001649381">
    <property type="component" value="Unassembled WGS sequence"/>
</dbReference>
<keyword evidence="5" id="KW-0547">Nucleotide-binding</keyword>
<evidence type="ECO:0000256" key="7">
    <source>
        <dbReference type="ARBA" id="ARBA00022840"/>
    </source>
</evidence>
<dbReference type="SMART" id="SM00387">
    <property type="entry name" value="HATPase_c"/>
    <property type="match status" value="1"/>
</dbReference>
<keyword evidence="4" id="KW-0808">Transferase</keyword>